<evidence type="ECO:0000259" key="2">
    <source>
        <dbReference type="Pfam" id="PF13439"/>
    </source>
</evidence>
<keyword evidence="3" id="KW-0808">Transferase</keyword>
<dbReference type="InterPro" id="IPR028098">
    <property type="entry name" value="Glyco_trans_4-like_N"/>
</dbReference>
<reference evidence="3 4" key="1">
    <citation type="submission" date="2016-10" db="EMBL/GenBank/DDBJ databases">
        <authorList>
            <person name="de Groot N.N."/>
        </authorList>
    </citation>
    <scope>NUCLEOTIDE SEQUENCE [LARGE SCALE GENOMIC DNA]</scope>
    <source>
        <strain evidence="3 4">ASO4-2</strain>
    </source>
</reference>
<organism evidence="3 4">
    <name type="scientific">Desulfonatronum thiosulfatophilum</name>
    <dbReference type="NCBI Taxonomy" id="617002"/>
    <lineage>
        <taxon>Bacteria</taxon>
        <taxon>Pseudomonadati</taxon>
        <taxon>Thermodesulfobacteriota</taxon>
        <taxon>Desulfovibrionia</taxon>
        <taxon>Desulfovibrionales</taxon>
        <taxon>Desulfonatronaceae</taxon>
        <taxon>Desulfonatronum</taxon>
    </lineage>
</organism>
<proteinExistence type="predicted"/>
<dbReference type="Gene3D" id="3.40.50.2000">
    <property type="entry name" value="Glycogen Phosphorylase B"/>
    <property type="match status" value="2"/>
</dbReference>
<dbReference type="AlphaFoldDB" id="A0A1G6BD24"/>
<dbReference type="InterPro" id="IPR001296">
    <property type="entry name" value="Glyco_trans_1"/>
</dbReference>
<dbReference type="STRING" id="617002.SAMN05660653_00914"/>
<dbReference type="GO" id="GO:0016757">
    <property type="term" value="F:glycosyltransferase activity"/>
    <property type="evidence" value="ECO:0007669"/>
    <property type="project" value="InterPro"/>
</dbReference>
<dbReference type="Pfam" id="PF00534">
    <property type="entry name" value="Glycos_transf_1"/>
    <property type="match status" value="1"/>
</dbReference>
<evidence type="ECO:0000313" key="3">
    <source>
        <dbReference type="EMBL" id="SDB18552.1"/>
    </source>
</evidence>
<feature type="domain" description="Glycosyltransferase subfamily 4-like N-terminal" evidence="2">
    <location>
        <begin position="21"/>
        <end position="171"/>
    </location>
</feature>
<accession>A0A1G6BD24</accession>
<dbReference type="CDD" id="cd03801">
    <property type="entry name" value="GT4_PimA-like"/>
    <property type="match status" value="1"/>
</dbReference>
<dbReference type="EMBL" id="FMXO01000004">
    <property type="protein sequence ID" value="SDB18552.1"/>
    <property type="molecule type" value="Genomic_DNA"/>
</dbReference>
<dbReference type="Proteomes" id="UP000198771">
    <property type="component" value="Unassembled WGS sequence"/>
</dbReference>
<sequence>MGTRISPARLTIVHTEASDAWGGQDIRVFNEALWFRDRGHRVHLFGPRHGELFRRAHESSLSCEAISFAKKAKPFDFLRLVQRFKAIQPDVVCTHSSVDSWVGLLAARFCKVPATVRYRHVSTPVNGHLLNRWQYRGLCDHVVTTAKMVQQNIQRVFNLPPQKISSIPTGILAPVLPSREEARTQLLRRFNLPDNALLIGQVSVLRSWKGQYVLIDAFEQLADRIPNSYLLLVGGGPVTGDYSKRARESPQAQRILLPGHQDDVWPFFRGLDVALLSSTKNEGIPQAGLQAMFAGCPFVGTDVGGIPEIVDHERTGLIVPPSDAPALAEGIIRILEQPELGLEMARRARDMVMEKFTLEDMGQRLEQLFQMLVATSTRRRRA</sequence>
<protein>
    <submittedName>
        <fullName evidence="3">Glycosyltransferase involved in cell wall bisynthesis</fullName>
    </submittedName>
</protein>
<keyword evidence="4" id="KW-1185">Reference proteome</keyword>
<dbReference type="PANTHER" id="PTHR12526">
    <property type="entry name" value="GLYCOSYLTRANSFERASE"/>
    <property type="match status" value="1"/>
</dbReference>
<dbReference type="SUPFAM" id="SSF53756">
    <property type="entry name" value="UDP-Glycosyltransferase/glycogen phosphorylase"/>
    <property type="match status" value="1"/>
</dbReference>
<feature type="domain" description="Glycosyl transferase family 1" evidence="1">
    <location>
        <begin position="188"/>
        <end position="350"/>
    </location>
</feature>
<evidence type="ECO:0000259" key="1">
    <source>
        <dbReference type="Pfam" id="PF00534"/>
    </source>
</evidence>
<dbReference type="PANTHER" id="PTHR12526:SF638">
    <property type="entry name" value="SPORE COAT PROTEIN SA"/>
    <property type="match status" value="1"/>
</dbReference>
<name>A0A1G6BD24_9BACT</name>
<dbReference type="Pfam" id="PF13439">
    <property type="entry name" value="Glyco_transf_4"/>
    <property type="match status" value="1"/>
</dbReference>
<gene>
    <name evidence="3" type="ORF">SAMN05660653_00914</name>
</gene>
<evidence type="ECO:0000313" key="4">
    <source>
        <dbReference type="Proteomes" id="UP000198771"/>
    </source>
</evidence>